<dbReference type="Pfam" id="PF12833">
    <property type="entry name" value="HTH_18"/>
    <property type="match status" value="1"/>
</dbReference>
<evidence type="ECO:0000256" key="1">
    <source>
        <dbReference type="ARBA" id="ARBA00023015"/>
    </source>
</evidence>
<dbReference type="InterPro" id="IPR009057">
    <property type="entry name" value="Homeodomain-like_sf"/>
</dbReference>
<dbReference type="GO" id="GO:0043565">
    <property type="term" value="F:sequence-specific DNA binding"/>
    <property type="evidence" value="ECO:0007669"/>
    <property type="project" value="InterPro"/>
</dbReference>
<dbReference type="Proteomes" id="UP000192769">
    <property type="component" value="Unassembled WGS sequence"/>
</dbReference>
<evidence type="ECO:0000313" key="6">
    <source>
        <dbReference type="Proteomes" id="UP000192769"/>
    </source>
</evidence>
<dbReference type="RefSeq" id="WP_081140702.1">
    <property type="nucleotide sequence ID" value="NZ_MWUE01000024.1"/>
</dbReference>
<dbReference type="SMART" id="SM00342">
    <property type="entry name" value="HTH_ARAC"/>
    <property type="match status" value="1"/>
</dbReference>
<reference evidence="5 6" key="1">
    <citation type="submission" date="2017-02" db="EMBL/GenBank/DDBJ databases">
        <title>Whole genome shotgun sequence of Pantoea agglomerans strain AS1 isolated from a cycad, Zamia floridana in Central Florida, USA.</title>
        <authorList>
            <person name="Lata P."/>
            <person name="Govindarajan S."/>
            <person name="Qi F."/>
            <person name="Li J.-L."/>
            <person name="Maurya S.K."/>
            <person name="Sahoo M.K."/>
        </authorList>
    </citation>
    <scope>NUCLEOTIDE SEQUENCE [LARGE SCALE GENOMIC DNA]</scope>
    <source>
        <strain evidence="5 6">AS1</strain>
    </source>
</reference>
<evidence type="ECO:0000256" key="2">
    <source>
        <dbReference type="ARBA" id="ARBA00023125"/>
    </source>
</evidence>
<dbReference type="InterPro" id="IPR050204">
    <property type="entry name" value="AraC_XylS_family_regulators"/>
</dbReference>
<feature type="domain" description="HTH araC/xylS-type" evidence="4">
    <location>
        <begin position="174"/>
        <end position="271"/>
    </location>
</feature>
<dbReference type="PANTHER" id="PTHR46796">
    <property type="entry name" value="HTH-TYPE TRANSCRIPTIONAL ACTIVATOR RHAS-RELATED"/>
    <property type="match status" value="1"/>
</dbReference>
<dbReference type="PROSITE" id="PS01124">
    <property type="entry name" value="HTH_ARAC_FAMILY_2"/>
    <property type="match status" value="1"/>
</dbReference>
<dbReference type="SUPFAM" id="SSF46689">
    <property type="entry name" value="Homeodomain-like"/>
    <property type="match status" value="2"/>
</dbReference>
<name>A0A1V9DDT6_9GAMM</name>
<dbReference type="GO" id="GO:0003700">
    <property type="term" value="F:DNA-binding transcription factor activity"/>
    <property type="evidence" value="ECO:0007669"/>
    <property type="project" value="InterPro"/>
</dbReference>
<evidence type="ECO:0000259" key="4">
    <source>
        <dbReference type="PROSITE" id="PS01124"/>
    </source>
</evidence>
<dbReference type="AlphaFoldDB" id="A0A1V9DDT6"/>
<dbReference type="InterPro" id="IPR037923">
    <property type="entry name" value="HTH-like"/>
</dbReference>
<accession>A0A1V9DDT6</accession>
<comment type="caution">
    <text evidence="5">The sequence shown here is derived from an EMBL/GenBank/DDBJ whole genome shotgun (WGS) entry which is preliminary data.</text>
</comment>
<gene>
    <name evidence="5" type="ORF">B2J69_16045</name>
</gene>
<evidence type="ECO:0000313" key="5">
    <source>
        <dbReference type="EMBL" id="OQP32019.1"/>
    </source>
</evidence>
<dbReference type="SUPFAM" id="SSF51215">
    <property type="entry name" value="Regulatory protein AraC"/>
    <property type="match status" value="1"/>
</dbReference>
<keyword evidence="2" id="KW-0238">DNA-binding</keyword>
<dbReference type="PANTHER" id="PTHR46796:SF2">
    <property type="entry name" value="TRANSCRIPTIONAL REGULATORY PROTEIN"/>
    <property type="match status" value="1"/>
</dbReference>
<keyword evidence="3" id="KW-0804">Transcription</keyword>
<protein>
    <submittedName>
        <fullName evidence="5">AraC family transcriptional regulator</fullName>
    </submittedName>
</protein>
<dbReference type="EMBL" id="MWUE01000024">
    <property type="protein sequence ID" value="OQP32019.1"/>
    <property type="molecule type" value="Genomic_DNA"/>
</dbReference>
<keyword evidence="6" id="KW-1185">Reference proteome</keyword>
<dbReference type="InterPro" id="IPR003313">
    <property type="entry name" value="AraC-bd"/>
</dbReference>
<keyword evidence="1" id="KW-0805">Transcription regulation</keyword>
<dbReference type="InterPro" id="IPR018060">
    <property type="entry name" value="HTH_AraC"/>
</dbReference>
<sequence>MEGVPAIFPCEKDRAQFRQHDELPGVELYQAHISRYAFEPHTHEAFGIGTIESGAQRFRYRGAQYTAPRHSLVMMNPDELHTGESACEEGWRYQMIYIQPDDMAQLTGDRGWWFSEALRTDVRLALPLSQTLSALWQAESPLARQSLLGELLAQLRPLARMAEKGKEEGGHRFDRVRDYLRDNLAEPIRLEELAAQAALSPWHFLRAFRARYHVTPHQMLMAYRLYQAKLLLARGLPAASVAASVGLSDQAHLTRAFAQRYGITPVRYQKQVRGAR</sequence>
<evidence type="ECO:0000256" key="3">
    <source>
        <dbReference type="ARBA" id="ARBA00023163"/>
    </source>
</evidence>
<proteinExistence type="predicted"/>
<dbReference type="Gene3D" id="1.10.10.60">
    <property type="entry name" value="Homeodomain-like"/>
    <property type="match status" value="1"/>
</dbReference>
<dbReference type="OrthoDB" id="9809338at2"/>
<organism evidence="5 6">
    <name type="scientific">Pantoea latae</name>
    <dbReference type="NCBI Taxonomy" id="1964541"/>
    <lineage>
        <taxon>Bacteria</taxon>
        <taxon>Pseudomonadati</taxon>
        <taxon>Pseudomonadota</taxon>
        <taxon>Gammaproteobacteria</taxon>
        <taxon>Enterobacterales</taxon>
        <taxon>Erwiniaceae</taxon>
        <taxon>Pantoea</taxon>
    </lineage>
</organism>
<dbReference type="Pfam" id="PF02311">
    <property type="entry name" value="AraC_binding"/>
    <property type="match status" value="1"/>
</dbReference>